<dbReference type="Pfam" id="PF02698">
    <property type="entry name" value="DUF218"/>
    <property type="match status" value="1"/>
</dbReference>
<dbReference type="PANTHER" id="PTHR30336:SF4">
    <property type="entry name" value="ENVELOPE BIOGENESIS FACTOR ELYC"/>
    <property type="match status" value="1"/>
</dbReference>
<reference evidence="3 4" key="2">
    <citation type="journal article" date="2016" name="J. Biotechnol.">
        <title>Complete genome sequence of Arthrobacter alpinus ERGS4:06, a yellow pigmented bacterium tolerant to cold and radiations isolated from Sikkim Himalaya.</title>
        <authorList>
            <person name="Kumar R."/>
            <person name="Singh D."/>
            <person name="Swarnkar M.K."/>
            <person name="Singh A.K."/>
            <person name="Kumar S."/>
        </authorList>
    </citation>
    <scope>NUCLEOTIDE SEQUENCE [LARGE SCALE GENOMIC DNA]</scope>
    <source>
        <strain evidence="3 4">ERGS4:06</strain>
    </source>
</reference>
<dbReference type="CDD" id="cd06259">
    <property type="entry name" value="YdcF-like"/>
    <property type="match status" value="1"/>
</dbReference>
<feature type="transmembrane region" description="Helical" evidence="1">
    <location>
        <begin position="55"/>
        <end position="77"/>
    </location>
</feature>
<feature type="transmembrane region" description="Helical" evidence="1">
    <location>
        <begin position="89"/>
        <end position="114"/>
    </location>
</feature>
<feature type="domain" description="DUF218" evidence="2">
    <location>
        <begin position="159"/>
        <end position="305"/>
    </location>
</feature>
<accession>A0A0S2LVJ6</accession>
<organism evidence="3 4">
    <name type="scientific">Arthrobacter alpinus</name>
    <dbReference type="NCBI Taxonomy" id="656366"/>
    <lineage>
        <taxon>Bacteria</taxon>
        <taxon>Bacillati</taxon>
        <taxon>Actinomycetota</taxon>
        <taxon>Actinomycetes</taxon>
        <taxon>Micrococcales</taxon>
        <taxon>Micrococcaceae</taxon>
        <taxon>Arthrobacter</taxon>
    </lineage>
</organism>
<sequence>MFSLILAAVLACSYVYLRRKDPRMLRNGLVLVAACWFAVTGVSQVLAQWFPWTQWITLGIVALTPLAVVVLAGFLISNGVRMMRREGRSLGNLLSLIAGLALLGLPLVAALLVLTLNPVAIGLAALLFFICSYFGVVFVVFLAYAVAYGRMKHTITPAAVVILGSQIINGKVPPLLRSRLDKGLEVYRGVSAQEELAPLLIPSGGQGADESRPEGAAMADYLVAAGAPSQHVIAEEKAKTTAENLQFSAAVAQGQGRGGAMVIVTNNYHVLRAALLSRKLGLDAQVVGSPTARYFLPSAFLREYAAILTEHKVLHALLCLPFVALTVFLTTALVLASS</sequence>
<protein>
    <recommendedName>
        <fullName evidence="2">DUF218 domain-containing protein</fullName>
    </recommendedName>
</protein>
<reference evidence="4" key="1">
    <citation type="submission" date="2015-11" db="EMBL/GenBank/DDBJ databases">
        <authorList>
            <person name="Kumar R."/>
            <person name="Singh D."/>
            <person name="Swarnkar M.K."/>
            <person name="Singh A.K."/>
            <person name="Kumar S."/>
        </authorList>
    </citation>
    <scope>NUCLEOTIDE SEQUENCE [LARGE SCALE GENOMIC DNA]</scope>
    <source>
        <strain evidence="4">ERGS4:06</strain>
    </source>
</reference>
<gene>
    <name evidence="3" type="ORF">AS189_02155</name>
</gene>
<keyword evidence="1" id="KW-1133">Transmembrane helix</keyword>
<proteinExistence type="predicted"/>
<dbReference type="AlphaFoldDB" id="A0A0S2LVJ6"/>
<keyword evidence="1" id="KW-0472">Membrane</keyword>
<keyword evidence="1" id="KW-0812">Transmembrane</keyword>
<dbReference type="PANTHER" id="PTHR30336">
    <property type="entry name" value="INNER MEMBRANE PROTEIN, PROBABLE PERMEASE"/>
    <property type="match status" value="1"/>
</dbReference>
<evidence type="ECO:0000313" key="4">
    <source>
        <dbReference type="Proteomes" id="UP000059574"/>
    </source>
</evidence>
<dbReference type="RefSeq" id="WP_062286010.1">
    <property type="nucleotide sequence ID" value="NZ_CP013200.1"/>
</dbReference>
<dbReference type="GO" id="GO:0043164">
    <property type="term" value="P:Gram-negative-bacterium-type cell wall biogenesis"/>
    <property type="evidence" value="ECO:0007669"/>
    <property type="project" value="TreeGrafter"/>
</dbReference>
<dbReference type="GO" id="GO:0005886">
    <property type="term" value="C:plasma membrane"/>
    <property type="evidence" value="ECO:0007669"/>
    <property type="project" value="TreeGrafter"/>
</dbReference>
<dbReference type="InterPro" id="IPR051599">
    <property type="entry name" value="Cell_Envelope_Assoc"/>
</dbReference>
<dbReference type="InterPro" id="IPR003848">
    <property type="entry name" value="DUF218"/>
</dbReference>
<dbReference type="EMBL" id="CP013200">
    <property type="protein sequence ID" value="ALO65513.1"/>
    <property type="molecule type" value="Genomic_DNA"/>
</dbReference>
<feature type="transmembrane region" description="Helical" evidence="1">
    <location>
        <begin position="313"/>
        <end position="336"/>
    </location>
</feature>
<dbReference type="InterPro" id="IPR014729">
    <property type="entry name" value="Rossmann-like_a/b/a_fold"/>
</dbReference>
<dbReference type="Proteomes" id="UP000059574">
    <property type="component" value="Chromosome"/>
</dbReference>
<dbReference type="GO" id="GO:0000270">
    <property type="term" value="P:peptidoglycan metabolic process"/>
    <property type="evidence" value="ECO:0007669"/>
    <property type="project" value="TreeGrafter"/>
</dbReference>
<feature type="transmembrane region" description="Helical" evidence="1">
    <location>
        <begin position="28"/>
        <end position="49"/>
    </location>
</feature>
<evidence type="ECO:0000256" key="1">
    <source>
        <dbReference type="SAM" id="Phobius"/>
    </source>
</evidence>
<name>A0A0S2LVJ6_9MICC</name>
<feature type="transmembrane region" description="Helical" evidence="1">
    <location>
        <begin position="120"/>
        <end position="147"/>
    </location>
</feature>
<evidence type="ECO:0000313" key="3">
    <source>
        <dbReference type="EMBL" id="ALO65513.1"/>
    </source>
</evidence>
<evidence type="ECO:0000259" key="2">
    <source>
        <dbReference type="Pfam" id="PF02698"/>
    </source>
</evidence>
<dbReference type="Gene3D" id="3.40.50.620">
    <property type="entry name" value="HUPs"/>
    <property type="match status" value="1"/>
</dbReference>